<evidence type="ECO:0000256" key="3">
    <source>
        <dbReference type="ARBA" id="ARBA00023163"/>
    </source>
</evidence>
<comment type="caution">
    <text evidence="5">The sequence shown here is derived from an EMBL/GenBank/DDBJ whole genome shotgun (WGS) entry which is preliminary data.</text>
</comment>
<sequence length="124" mass="14367">MRVKGSLKGDKPIYLQIKEGIEDQILQGELKEGDQIPSTNEMVRFYKVNHLTVSKGMNLLFDDGIIFKKRGVGMFVEKGAREKLLEQRKEIFQDQYILPLLREAEKIGLEKKDLIKMIDKKEGE</sequence>
<organism evidence="5 6">
    <name type="scientific">Isachenkonia alkalipeptolytica</name>
    <dbReference type="NCBI Taxonomy" id="2565777"/>
    <lineage>
        <taxon>Bacteria</taxon>
        <taxon>Bacillati</taxon>
        <taxon>Bacillota</taxon>
        <taxon>Clostridia</taxon>
        <taxon>Eubacteriales</taxon>
        <taxon>Clostridiaceae</taxon>
        <taxon>Isachenkonia</taxon>
    </lineage>
</organism>
<evidence type="ECO:0000313" key="5">
    <source>
        <dbReference type="EMBL" id="NBG88203.1"/>
    </source>
</evidence>
<feature type="domain" description="HTH gntR-type" evidence="4">
    <location>
        <begin position="11"/>
        <end position="79"/>
    </location>
</feature>
<name>A0AA43XJX6_9CLOT</name>
<protein>
    <submittedName>
        <fullName evidence="5">GntR family transcriptional regulator</fullName>
    </submittedName>
</protein>
<keyword evidence="1" id="KW-0805">Transcription regulation</keyword>
<evidence type="ECO:0000256" key="1">
    <source>
        <dbReference type="ARBA" id="ARBA00023015"/>
    </source>
</evidence>
<accession>A0AA43XJX6</accession>
<dbReference type="PROSITE" id="PS50949">
    <property type="entry name" value="HTH_GNTR"/>
    <property type="match status" value="1"/>
</dbReference>
<dbReference type="EMBL" id="SUMG01000006">
    <property type="protein sequence ID" value="NBG88203.1"/>
    <property type="molecule type" value="Genomic_DNA"/>
</dbReference>
<evidence type="ECO:0000313" key="6">
    <source>
        <dbReference type="Proteomes" id="UP000449710"/>
    </source>
</evidence>
<gene>
    <name evidence="5" type="ORF">ISALK_06780</name>
</gene>
<reference evidence="5 6" key="1">
    <citation type="submission" date="2019-04" db="EMBL/GenBank/DDBJ databases">
        <title>Isachenkonia alkalipeptolytica gen. nov. sp. nov. a new anaerobic, alkiliphilic organothrophic bacterium capable to reduce synthesized ferrihydrite isolated from a soda lake.</title>
        <authorList>
            <person name="Toshchakov S.V."/>
            <person name="Zavarzina D.G."/>
            <person name="Zhilina T.N."/>
            <person name="Kostrikina N.A."/>
            <person name="Kublanov I.V."/>
        </authorList>
    </citation>
    <scope>NUCLEOTIDE SEQUENCE [LARGE SCALE GENOMIC DNA]</scope>
    <source>
        <strain evidence="5 6">Z-1701</strain>
    </source>
</reference>
<dbReference type="CDD" id="cd07377">
    <property type="entry name" value="WHTH_GntR"/>
    <property type="match status" value="1"/>
</dbReference>
<keyword evidence="3" id="KW-0804">Transcription</keyword>
<dbReference type="Pfam" id="PF00392">
    <property type="entry name" value="GntR"/>
    <property type="match status" value="1"/>
</dbReference>
<dbReference type="SUPFAM" id="SSF46785">
    <property type="entry name" value="Winged helix' DNA-binding domain"/>
    <property type="match status" value="1"/>
</dbReference>
<dbReference type="GO" id="GO:0003700">
    <property type="term" value="F:DNA-binding transcription factor activity"/>
    <property type="evidence" value="ECO:0007669"/>
    <property type="project" value="InterPro"/>
</dbReference>
<dbReference type="InterPro" id="IPR036388">
    <property type="entry name" value="WH-like_DNA-bd_sf"/>
</dbReference>
<dbReference type="PANTHER" id="PTHR38445:SF10">
    <property type="entry name" value="GNTR-FAMILY TRANSCRIPTIONAL REGULATOR"/>
    <property type="match status" value="1"/>
</dbReference>
<dbReference type="PANTHER" id="PTHR38445">
    <property type="entry name" value="HTH-TYPE TRANSCRIPTIONAL REPRESSOR YTRA"/>
    <property type="match status" value="1"/>
</dbReference>
<dbReference type="GO" id="GO:0003677">
    <property type="term" value="F:DNA binding"/>
    <property type="evidence" value="ECO:0007669"/>
    <property type="project" value="UniProtKB-KW"/>
</dbReference>
<dbReference type="Gene3D" id="1.10.10.10">
    <property type="entry name" value="Winged helix-like DNA-binding domain superfamily/Winged helix DNA-binding domain"/>
    <property type="match status" value="1"/>
</dbReference>
<evidence type="ECO:0000259" key="4">
    <source>
        <dbReference type="PROSITE" id="PS50949"/>
    </source>
</evidence>
<proteinExistence type="predicted"/>
<dbReference type="InterPro" id="IPR036390">
    <property type="entry name" value="WH_DNA-bd_sf"/>
</dbReference>
<dbReference type="AlphaFoldDB" id="A0AA43XJX6"/>
<dbReference type="InterPro" id="IPR000524">
    <property type="entry name" value="Tscrpt_reg_HTH_GntR"/>
</dbReference>
<dbReference type="SMART" id="SM00345">
    <property type="entry name" value="HTH_GNTR"/>
    <property type="match status" value="1"/>
</dbReference>
<dbReference type="Proteomes" id="UP000449710">
    <property type="component" value="Unassembled WGS sequence"/>
</dbReference>
<evidence type="ECO:0000256" key="2">
    <source>
        <dbReference type="ARBA" id="ARBA00023125"/>
    </source>
</evidence>
<keyword evidence="2" id="KW-0238">DNA-binding</keyword>
<keyword evidence="6" id="KW-1185">Reference proteome</keyword>